<proteinExistence type="predicted"/>
<dbReference type="AlphaFoldDB" id="A0A3M8C3L6"/>
<evidence type="ECO:0000313" key="2">
    <source>
        <dbReference type="EMBL" id="RNB69967.1"/>
    </source>
</evidence>
<name>A0A3M8C3L6_9BACL</name>
<sequence length="297" mass="33392">MSSKWMVDNWVQRKALGLTKRFYPTSLMQDLELPLGVIFERLLELTKDGKIVLKWEIRCPNHYCVRTLDTFDTVPSQKEYTCDCGQEVEVSPEVIFPIFEITDDLRKYARDIRQGEVKKKSTRTNTSVNPPPLTQKGMITPASMSMLHELFPSIAEMLDKPTEIHLHQYNSEGDMHLTTHGPKYNIGKIDAPQGSVQVGDYGSATTYNTTAAGLVDAKKELLEAIQNSDIPEETKQELSGAIDSISEEVAKEKPNRLSLNGMLDGLTKAITTFEKTPGLITVYEKWQAFVSNFGIQS</sequence>
<protein>
    <submittedName>
        <fullName evidence="2">Uncharacterized protein</fullName>
    </submittedName>
</protein>
<organism evidence="2 3">
    <name type="scientific">Brevibacillus invocatus</name>
    <dbReference type="NCBI Taxonomy" id="173959"/>
    <lineage>
        <taxon>Bacteria</taxon>
        <taxon>Bacillati</taxon>
        <taxon>Bacillota</taxon>
        <taxon>Bacilli</taxon>
        <taxon>Bacillales</taxon>
        <taxon>Paenibacillaceae</taxon>
        <taxon>Brevibacillus</taxon>
    </lineage>
</organism>
<gene>
    <name evidence="2" type="ORF">EDM52_18545</name>
</gene>
<dbReference type="EMBL" id="RHHR01000036">
    <property type="protein sequence ID" value="RNB69967.1"/>
    <property type="molecule type" value="Genomic_DNA"/>
</dbReference>
<evidence type="ECO:0000313" key="3">
    <source>
        <dbReference type="Proteomes" id="UP000282028"/>
    </source>
</evidence>
<comment type="caution">
    <text evidence="2">The sequence shown here is derived from an EMBL/GenBank/DDBJ whole genome shotgun (WGS) entry which is preliminary data.</text>
</comment>
<dbReference type="Proteomes" id="UP000282028">
    <property type="component" value="Unassembled WGS sequence"/>
</dbReference>
<accession>A0A3M8C3L6</accession>
<feature type="region of interest" description="Disordered" evidence="1">
    <location>
        <begin position="116"/>
        <end position="138"/>
    </location>
</feature>
<dbReference type="OrthoDB" id="2678920at2"/>
<reference evidence="2 3" key="1">
    <citation type="submission" date="2018-10" db="EMBL/GenBank/DDBJ databases">
        <title>Phylogenomics of Brevibacillus.</title>
        <authorList>
            <person name="Dunlap C."/>
        </authorList>
    </citation>
    <scope>NUCLEOTIDE SEQUENCE [LARGE SCALE GENOMIC DNA]</scope>
    <source>
        <strain evidence="2 3">JCM 12215</strain>
    </source>
</reference>
<evidence type="ECO:0000256" key="1">
    <source>
        <dbReference type="SAM" id="MobiDB-lite"/>
    </source>
</evidence>
<dbReference type="RefSeq" id="WP_122910437.1">
    <property type="nucleotide sequence ID" value="NZ_CBCSBE010000013.1"/>
</dbReference>
<keyword evidence="3" id="KW-1185">Reference proteome</keyword>